<dbReference type="SUPFAM" id="SSF52058">
    <property type="entry name" value="L domain-like"/>
    <property type="match status" value="2"/>
</dbReference>
<keyword evidence="1" id="KW-0433">Leucine-rich repeat</keyword>
<sequence>MSTPSLTDDTAQPDRHYALLKDAIAPWLGQASSTRRRALAEATLQAHATNAEFKRLTGVHWNAQNAVDDALNQVQGPRAFARARLEGALLTRFGLDLNSESVFLRLYIPQHVPWFSIPSGAARTWTVSLLDAALHNFEHSETLDDAFEIDSTYITPPNATGQFDTLPAIREKIGITTFTRLCRELDIGAHYQTYLRTQLGLNEPVSAAVLQAKVDASHKAALRVALQLARQRGDIRDDFARQVEGLLQGRSDLSLDTQPLHCHTLQMMDAPLAGILLIAPDLETSRSVQRLVAYVPDDPQQPLKEYASALAFQQELTHQLRDPDYQTFFSRFVPHAQRGVFFANLSQRLARVKWHPTDYGSGLPAWRKEPTDAPKLQFVATLVHGNIWLHLYQQKLNQVLNDARTQAVSTATVDRNARWALWDSFVNVASSILNAALLIVAPFIPGLGELMLGYMAYQLLDDVFEGIVDWAEGLSQEAFGHLMSVLQSLVQLGAFGAGSTIGAAQLRRVLPPDVLAFIDRFKPVTLASGARRYWQPDLTPYQQHIRLPPRLGIDSQGLHRMRGESILPLEGKLYAVQKHANEDTYVIKHPNRPEAYTPRVQHNGAGAWHSELDTPLQWDHPTLLRRLGHRVAELSEADQQLALSLSGVNENALRQMHVRSDPVPPLLDDTLDRLRLDRSLQTLIERLDSDDPTQHAQVDPQDMLQLLTTYGDWPNTRALRIVDAEGNTAWAFGDQNKPVVQIHEAQMTNGDLLRTLLQALSPEEIRRQFGEVAADPELRLENRVKQLRKKLARLAERHRTELFEARYAEYQLTEQPPVQHMMQTAPGLPTKLITRLLGQASAFELEELGYQRTPPRLAHLAESALAELRLNRAYEGQHLVAPPNLDTDRLALNSLKLLPGWSDQLRLDARHLDAAAASWLQVGPDDAPIQRTVVRTAGGRYVPYDDKGPLFGETDLYTAVLNALPDAQRDALGIGIGQGPLLEERLRHNPLKRDELRHVLGGDAAEPPSLETQRHLGSDSGYPRLAAPATQPPTLEQRARQLYPALNPRQIHDLLTHLHAQPSGVANGLAALAEEYGQLDRDLSTWERQPLTTHPGTGAPLSDAEQVREAQNRYMSAKQLRQCWRRETDVDDYFEAAHENGHSLRMEYPTLGPLPELTANFDHVSLLTLYGFPDSPGAVAFIGRFRRLRHLSVTGFNLGTLPETIFSMPRLNALNLSTCNIRLTPASQARLGSLHGLQILALHNNPLGLAPSVEAMPHLIHLDLTQAAIEHLPAGVLTRPELQVVLLNDNQIRELPAELFTLSPERADSFVLSDNPLSRRTLEQVKTYYQLHGVYFDIDAPAADLRDARLLYPSLSQEELNQFIYKLPGNLEAGQIELANRAGELQQLQTELTQWQQAPDLSPTEYRRRNELSQLLENSWRRERTQPTGRRHSLVISRRLAGHMPTLKATWRHVAQLVIEDGVGLGNVDAFLARFPELHVLNVHQAPLTDIPQAVFGLPKLWFLELENCSIKLSANSRASLENMQQLRHLSLSGNPLGELPDFSQLPELGTLLLTDTGLSAVPPGLLRTMPRQVINLSRNAIEHLPAALFELPVSSSQAFDLSANPLSYTSLEQIKRYCQRTQAFFNAQAPAAQREWAQRLYPRLQPRDADGLIFKLAGNMDEVDAALTRLEAEYQQLVSDLQRWADDVPTRHPVLGNDLDDLTRIAEEGNRSHFKRLLEEAWRRESPEDEESLDYTPTHAVLVNLPIIGELPPLSARFEHVTAFEFKGSITTTQVDGTLKNFTELQSLNVSHCTLERLPTAIFAMPKLTSLELSHCAIRLTPATARTVSDLHSLEFLDLSNNPLGHAPDVTGLQRLTSLHLHNTRISQLPDGVFQLTELQNLDLSHNQLREIPQALMETQQNFHGIRPANTPSWPRRQRRWCPPDLSGHHF</sequence>
<dbReference type="Pfam" id="PF20178">
    <property type="entry name" value="ToxA_N"/>
    <property type="match status" value="1"/>
</dbReference>
<dbReference type="PROSITE" id="PS51450">
    <property type="entry name" value="LRR"/>
    <property type="match status" value="3"/>
</dbReference>
<evidence type="ECO:0000256" key="3">
    <source>
        <dbReference type="SAM" id="Coils"/>
    </source>
</evidence>
<evidence type="ECO:0000313" key="8">
    <source>
        <dbReference type="Proteomes" id="UP000520513"/>
    </source>
</evidence>
<feature type="domain" description="Dermonecrotic toxin N-terminal" evidence="5">
    <location>
        <begin position="71"/>
        <end position="336"/>
    </location>
</feature>
<keyword evidence="3" id="KW-0175">Coiled coil</keyword>
<dbReference type="RefSeq" id="WP_185703169.1">
    <property type="nucleotide sequence ID" value="NZ_JAAXCY010000001.1"/>
</dbReference>
<dbReference type="SMART" id="SM00369">
    <property type="entry name" value="LRR_TYP"/>
    <property type="match status" value="11"/>
</dbReference>
<reference evidence="8 9" key="1">
    <citation type="submission" date="2020-04" db="EMBL/GenBank/DDBJ databases">
        <title>Pseudomonas crami sp. nov., a novel proteolytic bacterial species isolated from cream.</title>
        <authorList>
            <person name="Hofmann K."/>
            <person name="Woller A."/>
            <person name="Huptas C."/>
            <person name="Wenning M."/>
            <person name="Scherer S."/>
            <person name="Doll E.V."/>
        </authorList>
    </citation>
    <scope>NUCLEOTIDE SEQUENCE [LARGE SCALE GENOMIC DNA]</scope>
    <source>
        <strain evidence="6 9">WS 5096</strain>
        <strain evidence="7 8">WS 5106</strain>
    </source>
</reference>
<proteinExistence type="predicted"/>
<keyword evidence="2" id="KW-0677">Repeat</keyword>
<dbReference type="InterPro" id="IPR032675">
    <property type="entry name" value="LRR_dom_sf"/>
</dbReference>
<dbReference type="PANTHER" id="PTHR48051">
    <property type="match status" value="1"/>
</dbReference>
<dbReference type="Proteomes" id="UP000520513">
    <property type="component" value="Unassembled WGS sequence"/>
</dbReference>
<dbReference type="InterPro" id="IPR003591">
    <property type="entry name" value="Leu-rich_rpt_typical-subtyp"/>
</dbReference>
<gene>
    <name evidence="6" type="ORF">HF209_00090</name>
    <name evidence="7" type="ORF">HF257_03530</name>
</gene>
<dbReference type="EMBL" id="JAAXCZ010000001">
    <property type="protein sequence ID" value="MBC2379333.1"/>
    <property type="molecule type" value="Genomic_DNA"/>
</dbReference>
<dbReference type="PANTHER" id="PTHR48051:SF1">
    <property type="entry name" value="RAS SUPPRESSOR PROTEIN 1"/>
    <property type="match status" value="1"/>
</dbReference>
<dbReference type="EMBL" id="JAAXCY010000001">
    <property type="protein sequence ID" value="MBC2405061.1"/>
    <property type="molecule type" value="Genomic_DNA"/>
</dbReference>
<evidence type="ECO:0000259" key="5">
    <source>
        <dbReference type="Pfam" id="PF20178"/>
    </source>
</evidence>
<dbReference type="InterPro" id="IPR050216">
    <property type="entry name" value="LRR_domain-containing"/>
</dbReference>
<feature type="coiled-coil region" evidence="3">
    <location>
        <begin position="1661"/>
        <end position="1688"/>
    </location>
</feature>
<dbReference type="Proteomes" id="UP000534677">
    <property type="component" value="Unassembled WGS sequence"/>
</dbReference>
<protein>
    <recommendedName>
        <fullName evidence="5">Dermonecrotic toxin N-terminal domain-containing protein</fullName>
    </recommendedName>
</protein>
<keyword evidence="9" id="KW-1185">Reference proteome</keyword>
<evidence type="ECO:0000256" key="2">
    <source>
        <dbReference type="ARBA" id="ARBA00022737"/>
    </source>
</evidence>
<accession>A0A7X1AJS1</accession>
<dbReference type="GO" id="GO:0005737">
    <property type="term" value="C:cytoplasm"/>
    <property type="evidence" value="ECO:0007669"/>
    <property type="project" value="TreeGrafter"/>
</dbReference>
<evidence type="ECO:0000313" key="6">
    <source>
        <dbReference type="EMBL" id="MBC2379333.1"/>
    </source>
</evidence>
<evidence type="ECO:0000313" key="7">
    <source>
        <dbReference type="EMBL" id="MBC2405061.1"/>
    </source>
</evidence>
<evidence type="ECO:0000256" key="1">
    <source>
        <dbReference type="ARBA" id="ARBA00022614"/>
    </source>
</evidence>
<name>A0A7X1AJS1_9PSED</name>
<feature type="coiled-coil region" evidence="3">
    <location>
        <begin position="1069"/>
        <end position="1127"/>
    </location>
</feature>
<dbReference type="Gene3D" id="3.80.10.10">
    <property type="entry name" value="Ribonuclease Inhibitor"/>
    <property type="match status" value="3"/>
</dbReference>
<feature type="region of interest" description="Disordered" evidence="4">
    <location>
        <begin position="1001"/>
        <end position="1033"/>
    </location>
</feature>
<evidence type="ECO:0000256" key="4">
    <source>
        <dbReference type="SAM" id="MobiDB-lite"/>
    </source>
</evidence>
<comment type="caution">
    <text evidence="7">The sequence shown here is derived from an EMBL/GenBank/DDBJ whole genome shotgun (WGS) entry which is preliminary data.</text>
</comment>
<dbReference type="Pfam" id="PF13855">
    <property type="entry name" value="LRR_8"/>
    <property type="match status" value="2"/>
</dbReference>
<dbReference type="InterPro" id="IPR046673">
    <property type="entry name" value="ToxA_N"/>
</dbReference>
<organism evidence="7 8">
    <name type="scientific">Pseudomonas cremoris</name>
    <dbReference type="NCBI Taxonomy" id="2724178"/>
    <lineage>
        <taxon>Bacteria</taxon>
        <taxon>Pseudomonadati</taxon>
        <taxon>Pseudomonadota</taxon>
        <taxon>Gammaproteobacteria</taxon>
        <taxon>Pseudomonadales</taxon>
        <taxon>Pseudomonadaceae</taxon>
        <taxon>Pseudomonas</taxon>
    </lineage>
</organism>
<dbReference type="InterPro" id="IPR001611">
    <property type="entry name" value="Leu-rich_rpt"/>
</dbReference>
<evidence type="ECO:0000313" key="9">
    <source>
        <dbReference type="Proteomes" id="UP000534677"/>
    </source>
</evidence>